<gene>
    <name evidence="1" type="ORF">CCAX7_13970</name>
</gene>
<name>A0A402D7A6_9BACT</name>
<dbReference type="Pfam" id="PF03663">
    <property type="entry name" value="Glyco_hydro_76"/>
    <property type="match status" value="1"/>
</dbReference>
<dbReference type="InterPro" id="IPR053169">
    <property type="entry name" value="MUG_Protein"/>
</dbReference>
<dbReference type="InterPro" id="IPR000772">
    <property type="entry name" value="Ricin_B_lectin"/>
</dbReference>
<dbReference type="PANTHER" id="PTHR47791">
    <property type="entry name" value="MEIOTICALLY UP-REGULATED GENE 191 PROTEIN"/>
    <property type="match status" value="1"/>
</dbReference>
<dbReference type="AlphaFoldDB" id="A0A402D7A6"/>
<dbReference type="KEGG" id="ccot:CCAX7_13970"/>
<dbReference type="InterPro" id="IPR035992">
    <property type="entry name" value="Ricin_B-like_lectins"/>
</dbReference>
<protein>
    <submittedName>
        <fullName evidence="1">Uncharacterized protein</fullName>
    </submittedName>
</protein>
<evidence type="ECO:0000313" key="2">
    <source>
        <dbReference type="Proteomes" id="UP000287394"/>
    </source>
</evidence>
<dbReference type="SUPFAM" id="SSF50370">
    <property type="entry name" value="Ricin B-like lectins"/>
    <property type="match status" value="2"/>
</dbReference>
<dbReference type="PANTHER" id="PTHR47791:SF3">
    <property type="entry name" value="MEIOTICALLY UP-REGULATED GENE 191 PROTEIN"/>
    <property type="match status" value="1"/>
</dbReference>
<dbReference type="CDD" id="cd00161">
    <property type="entry name" value="beta-trefoil_Ricin-like"/>
    <property type="match status" value="2"/>
</dbReference>
<dbReference type="SUPFAM" id="SSF48208">
    <property type="entry name" value="Six-hairpin glycosidases"/>
    <property type="match status" value="1"/>
</dbReference>
<keyword evidence="2" id="KW-1185">Reference proteome</keyword>
<sequence>MMNMIRASLQGMAPWALTAAVLFLAPSARAQNIADTSYNAYNSAFLVQNGSSAFYTNSITDRTRAYMWGEASDIFVTEDYYARTHNPATPVLITNLLNTFMADNNGADWSWDSWNDDIAWAVIAFVRGYQITGNTAFLNAARNNWDMAYNRGWDSALGGGVWEEMNSKFSKCALSNDPLVISGCALYQITGDSSYLTKSQAMYNWVRTNLFNSTSSTNSLGAPGQVNEGLDTSHGLQPSDNVYNSGGFISAANYLYRLTGTAQYHSDAQLAITHIVNEGPVIDFVGSPGNPQYAYWFVKGVSEFATDNNVWSQYQSYMANNANTSWANRDSLNLTEDDWTHPNTGSNPVALNASSAVTVWQVQQQPNLNVSGNYAIVCAASNLALGVASNASYAAVVQQPYTGAAAQQWTFTPTGGGLFQIKNVSSGLVMNVSAGSVGSGATIVQYPAQGLSPGNDRWQPSLNSDGTYSFFNHNSLLALDDTAASTASGTQFSQYWPNNTNAQKFSLIPLGTIANGTYHLTPACATGSHLDVAAAGTTNGTNVDIYASNTTNAQKWTFTANAAGNGYRLSPLSSPGLSLDVAGTGVANGTNVDIWTSNTTNAQKWGLTAVSGGYTLTPLNATGARLDVLAGASADGTNVDIYQANGTNAQTWAITP</sequence>
<dbReference type="OrthoDB" id="287365at2"/>
<reference evidence="1 2" key="1">
    <citation type="journal article" date="2019" name="Int. J. Syst. Evol. Microbiol.">
        <title>Capsulimonas corticalis gen. nov., sp. nov., an aerobic capsulated bacterium, of a novel bacterial order, Capsulimonadales ord. nov., of the class Armatimonadia of the phylum Armatimonadetes.</title>
        <authorList>
            <person name="Li J."/>
            <person name="Kudo C."/>
            <person name="Tonouchi A."/>
        </authorList>
    </citation>
    <scope>NUCLEOTIDE SEQUENCE [LARGE SCALE GENOMIC DNA]</scope>
    <source>
        <strain evidence="1 2">AX-7</strain>
    </source>
</reference>
<dbReference type="InterPro" id="IPR005198">
    <property type="entry name" value="Glyco_hydro_76"/>
</dbReference>
<dbReference type="GO" id="GO:0005975">
    <property type="term" value="P:carbohydrate metabolic process"/>
    <property type="evidence" value="ECO:0007669"/>
    <property type="project" value="InterPro"/>
</dbReference>
<dbReference type="Gene3D" id="2.80.10.50">
    <property type="match status" value="4"/>
</dbReference>
<dbReference type="SMART" id="SM00458">
    <property type="entry name" value="RICIN"/>
    <property type="match status" value="2"/>
</dbReference>
<dbReference type="Gene3D" id="1.50.10.20">
    <property type="match status" value="1"/>
</dbReference>
<dbReference type="EMBL" id="AP025739">
    <property type="protein sequence ID" value="BDI29346.1"/>
    <property type="molecule type" value="Genomic_DNA"/>
</dbReference>
<dbReference type="Pfam" id="PF14200">
    <property type="entry name" value="RicinB_lectin_2"/>
    <property type="match status" value="2"/>
</dbReference>
<dbReference type="PROSITE" id="PS50231">
    <property type="entry name" value="RICIN_B_LECTIN"/>
    <property type="match status" value="2"/>
</dbReference>
<evidence type="ECO:0000313" key="1">
    <source>
        <dbReference type="EMBL" id="BDI29346.1"/>
    </source>
</evidence>
<dbReference type="InterPro" id="IPR008928">
    <property type="entry name" value="6-hairpin_glycosidase_sf"/>
</dbReference>
<dbReference type="Proteomes" id="UP000287394">
    <property type="component" value="Chromosome"/>
</dbReference>
<organism evidence="1 2">
    <name type="scientific">Capsulimonas corticalis</name>
    <dbReference type="NCBI Taxonomy" id="2219043"/>
    <lineage>
        <taxon>Bacteria</taxon>
        <taxon>Bacillati</taxon>
        <taxon>Armatimonadota</taxon>
        <taxon>Armatimonadia</taxon>
        <taxon>Capsulimonadales</taxon>
        <taxon>Capsulimonadaceae</taxon>
        <taxon>Capsulimonas</taxon>
    </lineage>
</organism>
<accession>A0A402D7A6</accession>
<proteinExistence type="predicted"/>